<reference evidence="2" key="1">
    <citation type="submission" date="2014-09" db="EMBL/GenBank/DDBJ databases">
        <authorList>
            <person name="Magalhaes I.L.F."/>
            <person name="Oliveira U."/>
            <person name="Santos F.R."/>
            <person name="Vidigal T.H.D.A."/>
            <person name="Brescovit A.D."/>
            <person name="Santos A.J."/>
        </authorList>
    </citation>
    <scope>NUCLEOTIDE SEQUENCE</scope>
    <source>
        <tissue evidence="2">Shoot tissue taken approximately 20 cm above the soil surface</tissue>
    </source>
</reference>
<accession>A0A0A9D107</accession>
<proteinExistence type="predicted"/>
<dbReference type="AlphaFoldDB" id="A0A0A9D107"/>
<feature type="compositionally biased region" description="Acidic residues" evidence="1">
    <location>
        <begin position="45"/>
        <end position="67"/>
    </location>
</feature>
<reference evidence="2" key="2">
    <citation type="journal article" date="2015" name="Data Brief">
        <title>Shoot transcriptome of the giant reed, Arundo donax.</title>
        <authorList>
            <person name="Barrero R.A."/>
            <person name="Guerrero F.D."/>
            <person name="Moolhuijzen P."/>
            <person name="Goolsby J.A."/>
            <person name="Tidwell J."/>
            <person name="Bellgard S.E."/>
            <person name="Bellgard M.I."/>
        </authorList>
    </citation>
    <scope>NUCLEOTIDE SEQUENCE</scope>
    <source>
        <tissue evidence="2">Shoot tissue taken approximately 20 cm above the soil surface</tissue>
    </source>
</reference>
<dbReference type="EMBL" id="GBRH01216374">
    <property type="protein sequence ID" value="JAD81521.1"/>
    <property type="molecule type" value="Transcribed_RNA"/>
</dbReference>
<organism evidence="2">
    <name type="scientific">Arundo donax</name>
    <name type="common">Giant reed</name>
    <name type="synonym">Donax arundinaceus</name>
    <dbReference type="NCBI Taxonomy" id="35708"/>
    <lineage>
        <taxon>Eukaryota</taxon>
        <taxon>Viridiplantae</taxon>
        <taxon>Streptophyta</taxon>
        <taxon>Embryophyta</taxon>
        <taxon>Tracheophyta</taxon>
        <taxon>Spermatophyta</taxon>
        <taxon>Magnoliopsida</taxon>
        <taxon>Liliopsida</taxon>
        <taxon>Poales</taxon>
        <taxon>Poaceae</taxon>
        <taxon>PACMAD clade</taxon>
        <taxon>Arundinoideae</taxon>
        <taxon>Arundineae</taxon>
        <taxon>Arundo</taxon>
    </lineage>
</organism>
<name>A0A0A9D107_ARUDO</name>
<feature type="region of interest" description="Disordered" evidence="1">
    <location>
        <begin position="44"/>
        <end position="67"/>
    </location>
</feature>
<evidence type="ECO:0000256" key="1">
    <source>
        <dbReference type="SAM" id="MobiDB-lite"/>
    </source>
</evidence>
<sequence>MNWTPPTQVKHVGITLWMCTNPTAANFPPRRRPSSSRLFLRLDQDWPEDDPEDQDYTAEQGVNDEDPCMLYFP</sequence>
<protein>
    <submittedName>
        <fullName evidence="2">Uncharacterized protein</fullName>
    </submittedName>
</protein>
<evidence type="ECO:0000313" key="2">
    <source>
        <dbReference type="EMBL" id="JAD81521.1"/>
    </source>
</evidence>